<protein>
    <submittedName>
        <fullName evidence="2">Nucleoside triphosphate hydrolase</fullName>
    </submittedName>
</protein>
<evidence type="ECO:0000313" key="3">
    <source>
        <dbReference type="Proteomes" id="UP000185479"/>
    </source>
</evidence>
<evidence type="ECO:0000313" key="2">
    <source>
        <dbReference type="EMBL" id="APT86518.1"/>
    </source>
</evidence>
<dbReference type="GO" id="GO:0046076">
    <property type="term" value="P:dTTP catabolic process"/>
    <property type="evidence" value="ECO:0007669"/>
    <property type="project" value="TreeGrafter"/>
</dbReference>
<dbReference type="OrthoDB" id="9808939at2"/>
<dbReference type="GO" id="GO:0047429">
    <property type="term" value="F:nucleoside triphosphate diphosphatase activity"/>
    <property type="evidence" value="ECO:0007669"/>
    <property type="project" value="TreeGrafter"/>
</dbReference>
<feature type="domain" description="NTP pyrophosphohydrolase MazG-like" evidence="1">
    <location>
        <begin position="105"/>
        <end position="179"/>
    </location>
</feature>
<name>A0A1L7CL34_CORFL</name>
<dbReference type="STRING" id="28028.CFLV_04510"/>
<dbReference type="PANTHER" id="PTHR30522">
    <property type="entry name" value="NUCLEOSIDE TRIPHOSPHATE PYROPHOSPHOHYDROLASE"/>
    <property type="match status" value="1"/>
</dbReference>
<dbReference type="EMBL" id="CP009246">
    <property type="protein sequence ID" value="APT86518.1"/>
    <property type="molecule type" value="Genomic_DNA"/>
</dbReference>
<dbReference type="SUPFAM" id="SSF101386">
    <property type="entry name" value="all-alpha NTP pyrophosphatases"/>
    <property type="match status" value="1"/>
</dbReference>
<dbReference type="PANTHER" id="PTHR30522:SF0">
    <property type="entry name" value="NUCLEOSIDE TRIPHOSPHATE PYROPHOSPHOHYDROLASE"/>
    <property type="match status" value="1"/>
</dbReference>
<dbReference type="RefSeq" id="WP_075729507.1">
    <property type="nucleotide sequence ID" value="NZ_BJNB01000024.1"/>
</dbReference>
<dbReference type="GO" id="GO:0046047">
    <property type="term" value="P:TTP catabolic process"/>
    <property type="evidence" value="ECO:0007669"/>
    <property type="project" value="TreeGrafter"/>
</dbReference>
<dbReference type="KEGG" id="cfc:CFLV_04510"/>
<accession>A0A1L7CL34</accession>
<dbReference type="InterPro" id="IPR048015">
    <property type="entry name" value="NTP-PPase_MazG-like_N"/>
</dbReference>
<dbReference type="Proteomes" id="UP000185479">
    <property type="component" value="Chromosome"/>
</dbReference>
<organism evidence="2 3">
    <name type="scientific">Corynebacterium flavescens</name>
    <dbReference type="NCBI Taxonomy" id="28028"/>
    <lineage>
        <taxon>Bacteria</taxon>
        <taxon>Bacillati</taxon>
        <taxon>Actinomycetota</taxon>
        <taxon>Actinomycetes</taxon>
        <taxon>Mycobacteriales</taxon>
        <taxon>Corynebacteriaceae</taxon>
        <taxon>Corynebacterium</taxon>
    </lineage>
</organism>
<dbReference type="GeneID" id="82879976"/>
<proteinExistence type="predicted"/>
<reference evidence="2 3" key="1">
    <citation type="submission" date="2014-08" db="EMBL/GenBank/DDBJ databases">
        <title>Complete genome sequence of Corynebacterium flavescens OJ8(T)(=DSM 20296(T)), isolated from cheese.</title>
        <authorList>
            <person name="Ruckert C."/>
            <person name="Albersmeier A."/>
            <person name="Winkler A."/>
            <person name="Kalinowski J."/>
        </authorList>
    </citation>
    <scope>NUCLEOTIDE SEQUENCE [LARGE SCALE GENOMIC DNA]</scope>
    <source>
        <strain evidence="2 3">OJ8</strain>
    </source>
</reference>
<dbReference type="GO" id="GO:0046052">
    <property type="term" value="P:UTP catabolic process"/>
    <property type="evidence" value="ECO:0007669"/>
    <property type="project" value="TreeGrafter"/>
</dbReference>
<dbReference type="AlphaFoldDB" id="A0A1L7CL34"/>
<dbReference type="GO" id="GO:0006203">
    <property type="term" value="P:dGTP catabolic process"/>
    <property type="evidence" value="ECO:0007669"/>
    <property type="project" value="TreeGrafter"/>
</dbReference>
<dbReference type="CDD" id="cd11528">
    <property type="entry name" value="NTP-PPase_MazG_Nterm"/>
    <property type="match status" value="1"/>
</dbReference>
<dbReference type="GO" id="GO:0046061">
    <property type="term" value="P:dATP catabolic process"/>
    <property type="evidence" value="ECO:0007669"/>
    <property type="project" value="TreeGrafter"/>
</dbReference>
<dbReference type="GO" id="GO:0046081">
    <property type="term" value="P:dUTP catabolic process"/>
    <property type="evidence" value="ECO:0007669"/>
    <property type="project" value="TreeGrafter"/>
</dbReference>
<dbReference type="Gene3D" id="1.10.287.1080">
    <property type="entry name" value="MazG-like"/>
    <property type="match status" value="1"/>
</dbReference>
<dbReference type="InterPro" id="IPR004518">
    <property type="entry name" value="MazG-like_dom"/>
</dbReference>
<dbReference type="InterPro" id="IPR011551">
    <property type="entry name" value="NTP_PyrPHydrolase_MazG"/>
</dbReference>
<gene>
    <name evidence="2" type="ORF">CFLV_04510</name>
</gene>
<sequence>MTVLLLDERWPTMIPMEAIGKLYGPAHFSAEVPVSVRWNFGEYLNGEDATGRGVLVSTQAQDADVKERIAAGEQVFEAPSRKDPIFLAQQVMAQACQLGEWEQSQTHATLIPYLREESEEFIDAIEQGSGDEELCKELGDVFLQVLFHAEIASRRGAFALDDVASSFITKLRSRAPYLFDGTAQLVPQEEQEALWAKGKEREA</sequence>
<keyword evidence="3" id="KW-1185">Reference proteome</keyword>
<keyword evidence="2" id="KW-0378">Hydrolase</keyword>
<evidence type="ECO:0000259" key="1">
    <source>
        <dbReference type="Pfam" id="PF03819"/>
    </source>
</evidence>
<dbReference type="Pfam" id="PF03819">
    <property type="entry name" value="MazG"/>
    <property type="match status" value="1"/>
</dbReference>